<name>A0A3P7JG58_STRVU</name>
<keyword evidence="1" id="KW-0812">Transmembrane</keyword>
<dbReference type="EMBL" id="UYYB01094897">
    <property type="protein sequence ID" value="VDM75067.1"/>
    <property type="molecule type" value="Genomic_DNA"/>
</dbReference>
<reference evidence="2 3" key="1">
    <citation type="submission" date="2018-11" db="EMBL/GenBank/DDBJ databases">
        <authorList>
            <consortium name="Pathogen Informatics"/>
        </authorList>
    </citation>
    <scope>NUCLEOTIDE SEQUENCE [LARGE SCALE GENOMIC DNA]</scope>
</reference>
<gene>
    <name evidence="2" type="ORF">SVUK_LOCUS10065</name>
</gene>
<dbReference type="OrthoDB" id="270167at2759"/>
<evidence type="ECO:0000313" key="3">
    <source>
        <dbReference type="Proteomes" id="UP000270094"/>
    </source>
</evidence>
<dbReference type="AlphaFoldDB" id="A0A3P7JG58"/>
<keyword evidence="3" id="KW-1185">Reference proteome</keyword>
<accession>A0A3P7JG58</accession>
<evidence type="ECO:0000313" key="2">
    <source>
        <dbReference type="EMBL" id="VDM75067.1"/>
    </source>
</evidence>
<feature type="transmembrane region" description="Helical" evidence="1">
    <location>
        <begin position="78"/>
        <end position="100"/>
    </location>
</feature>
<organism evidence="2 3">
    <name type="scientific">Strongylus vulgaris</name>
    <name type="common">Blood worm</name>
    <dbReference type="NCBI Taxonomy" id="40348"/>
    <lineage>
        <taxon>Eukaryota</taxon>
        <taxon>Metazoa</taxon>
        <taxon>Ecdysozoa</taxon>
        <taxon>Nematoda</taxon>
        <taxon>Chromadorea</taxon>
        <taxon>Rhabditida</taxon>
        <taxon>Rhabditina</taxon>
        <taxon>Rhabditomorpha</taxon>
        <taxon>Strongyloidea</taxon>
        <taxon>Strongylidae</taxon>
        <taxon>Strongylus</taxon>
    </lineage>
</organism>
<dbReference type="Proteomes" id="UP000270094">
    <property type="component" value="Unassembled WGS sequence"/>
</dbReference>
<sequence length="102" mass="11430">MSLKRIIDAPTLAGLLKKSIINKEGVRLLDCSYAVATKPDWKKFEKELYGNFREILAQPSIDAFSHGRYSYLKSVPSFFVRIAMLVLARLGTSFSGAFVLDV</sequence>
<proteinExistence type="predicted"/>
<keyword evidence="1" id="KW-0472">Membrane</keyword>
<keyword evidence="1" id="KW-1133">Transmembrane helix</keyword>
<evidence type="ECO:0000256" key="1">
    <source>
        <dbReference type="SAM" id="Phobius"/>
    </source>
</evidence>
<protein>
    <submittedName>
        <fullName evidence="2">Uncharacterized protein</fullName>
    </submittedName>
</protein>